<accession>A0ABV0YCS6</accession>
<dbReference type="Proteomes" id="UP001469553">
    <property type="component" value="Unassembled WGS sequence"/>
</dbReference>
<dbReference type="EMBL" id="JAHRIP010028961">
    <property type="protein sequence ID" value="MEQ2291301.1"/>
    <property type="molecule type" value="Genomic_DNA"/>
</dbReference>
<proteinExistence type="predicted"/>
<sequence length="100" mass="11236">MIGQSPGLIAFLLVKSQFISAEETQRCVPTARTYMGRHTRAILSHTTPPSHCCFMMDGAEDAWGEEGRVTIGLPMGVYTCMCWLERKRGREREAEPRSSD</sequence>
<feature type="signal peptide" evidence="1">
    <location>
        <begin position="1"/>
        <end position="21"/>
    </location>
</feature>
<name>A0ABV0YCS6_9TELE</name>
<evidence type="ECO:0000313" key="2">
    <source>
        <dbReference type="EMBL" id="MEQ2291301.1"/>
    </source>
</evidence>
<feature type="chain" id="PRO_5046710480" description="Secreted protein" evidence="1">
    <location>
        <begin position="22"/>
        <end position="100"/>
    </location>
</feature>
<comment type="caution">
    <text evidence="2">The sequence shown here is derived from an EMBL/GenBank/DDBJ whole genome shotgun (WGS) entry which is preliminary data.</text>
</comment>
<reference evidence="2 3" key="1">
    <citation type="submission" date="2021-06" db="EMBL/GenBank/DDBJ databases">
        <authorList>
            <person name="Palmer J.M."/>
        </authorList>
    </citation>
    <scope>NUCLEOTIDE SEQUENCE [LARGE SCALE GENOMIC DNA]</scope>
    <source>
        <strain evidence="2 3">AS_MEX2019</strain>
        <tissue evidence="2">Muscle</tissue>
    </source>
</reference>
<evidence type="ECO:0000313" key="3">
    <source>
        <dbReference type="Proteomes" id="UP001469553"/>
    </source>
</evidence>
<protein>
    <recommendedName>
        <fullName evidence="4">Secreted protein</fullName>
    </recommendedName>
</protein>
<organism evidence="2 3">
    <name type="scientific">Ameca splendens</name>
    <dbReference type="NCBI Taxonomy" id="208324"/>
    <lineage>
        <taxon>Eukaryota</taxon>
        <taxon>Metazoa</taxon>
        <taxon>Chordata</taxon>
        <taxon>Craniata</taxon>
        <taxon>Vertebrata</taxon>
        <taxon>Euteleostomi</taxon>
        <taxon>Actinopterygii</taxon>
        <taxon>Neopterygii</taxon>
        <taxon>Teleostei</taxon>
        <taxon>Neoteleostei</taxon>
        <taxon>Acanthomorphata</taxon>
        <taxon>Ovalentaria</taxon>
        <taxon>Atherinomorphae</taxon>
        <taxon>Cyprinodontiformes</taxon>
        <taxon>Goodeidae</taxon>
        <taxon>Ameca</taxon>
    </lineage>
</organism>
<evidence type="ECO:0000256" key="1">
    <source>
        <dbReference type="SAM" id="SignalP"/>
    </source>
</evidence>
<keyword evidence="1" id="KW-0732">Signal</keyword>
<gene>
    <name evidence="2" type="ORF">AMECASPLE_012064</name>
</gene>
<keyword evidence="3" id="KW-1185">Reference proteome</keyword>
<evidence type="ECO:0008006" key="4">
    <source>
        <dbReference type="Google" id="ProtNLM"/>
    </source>
</evidence>